<gene>
    <name evidence="2" type="ORF">MKK62_11860</name>
</gene>
<keyword evidence="3" id="KW-1185">Reference proteome</keyword>
<evidence type="ECO:0000313" key="3">
    <source>
        <dbReference type="Proteomes" id="UP001055336"/>
    </source>
</evidence>
<feature type="transmembrane region" description="Helical" evidence="1">
    <location>
        <begin position="6"/>
        <end position="28"/>
    </location>
</feature>
<accession>A0ABY3VWH6</accession>
<organism evidence="2 3">
    <name type="scientific">Mycobacterium paraterrae</name>
    <dbReference type="NCBI Taxonomy" id="577492"/>
    <lineage>
        <taxon>Bacteria</taxon>
        <taxon>Bacillati</taxon>
        <taxon>Actinomycetota</taxon>
        <taxon>Actinomycetes</taxon>
        <taxon>Mycobacteriales</taxon>
        <taxon>Mycobacteriaceae</taxon>
        <taxon>Mycobacterium</taxon>
    </lineage>
</organism>
<dbReference type="EMBL" id="CP092488">
    <property type="protein sequence ID" value="UMB71847.1"/>
    <property type="molecule type" value="Genomic_DNA"/>
</dbReference>
<dbReference type="Proteomes" id="UP001055336">
    <property type="component" value="Chromosome"/>
</dbReference>
<keyword evidence="1" id="KW-0812">Transmembrane</keyword>
<proteinExistence type="predicted"/>
<evidence type="ECO:0000256" key="1">
    <source>
        <dbReference type="SAM" id="Phobius"/>
    </source>
</evidence>
<reference evidence="2" key="1">
    <citation type="submission" date="2022-08" db="EMBL/GenBank/DDBJ databases">
        <title>Whole genome sequencing of non-tuberculosis mycobacteria type-strains.</title>
        <authorList>
            <person name="Igarashi Y."/>
            <person name="Osugi A."/>
            <person name="Mitarai S."/>
        </authorList>
    </citation>
    <scope>NUCLEOTIDE SEQUENCE</scope>
    <source>
        <strain evidence="2">DSM 45127</strain>
    </source>
</reference>
<dbReference type="RefSeq" id="WP_240263575.1">
    <property type="nucleotide sequence ID" value="NZ_CP092488.2"/>
</dbReference>
<keyword evidence="1" id="KW-1133">Transmembrane helix</keyword>
<name>A0ABY3VWH6_9MYCO</name>
<evidence type="ECO:0000313" key="2">
    <source>
        <dbReference type="EMBL" id="UMB71847.1"/>
    </source>
</evidence>
<sequence length="51" mass="5411">MSQDLAIFVIAGILVFALVLVGPGYVIWQYQRGGLPAVHSNPADSPESDPT</sequence>
<protein>
    <submittedName>
        <fullName evidence="2">Uncharacterized protein</fullName>
    </submittedName>
</protein>
<keyword evidence="1" id="KW-0472">Membrane</keyword>